<dbReference type="Gene3D" id="1.20.5.1150">
    <property type="entry name" value="Ribosomal protein S8"/>
    <property type="match status" value="1"/>
</dbReference>
<feature type="compositionally biased region" description="Polar residues" evidence="4">
    <location>
        <begin position="27"/>
        <end position="37"/>
    </location>
</feature>
<dbReference type="NCBIfam" id="TIGR00030">
    <property type="entry name" value="S21p"/>
    <property type="match status" value="1"/>
</dbReference>
<dbReference type="GO" id="GO:0003735">
    <property type="term" value="F:structural constituent of ribosome"/>
    <property type="evidence" value="ECO:0007669"/>
    <property type="project" value="InterPro"/>
</dbReference>
<protein>
    <submittedName>
        <fullName evidence="5">Uncharacterized protein</fullName>
    </submittedName>
</protein>
<dbReference type="Pfam" id="PF01165">
    <property type="entry name" value="Ribosomal_S21"/>
    <property type="match status" value="1"/>
</dbReference>
<sequence length="177" mass="20099">MVVSKKQIFVLDSLKHNITYGSRLFSSSKTTNNQGDASSSQPQGSSSSLQQIFTNGDGEPRGNPKSKLLFDEDRIRQRQLRDEVNRDLNSVGGGYSTGRSLAVEHGRVGFTFRKLNQMMEDNGVKKELRLRRRYEKPTLRRKRERREANSRRFAAAVREKVKLVMKMKNCGCGGSMP</sequence>
<evidence type="ECO:0000256" key="3">
    <source>
        <dbReference type="ARBA" id="ARBA00023274"/>
    </source>
</evidence>
<evidence type="ECO:0000256" key="2">
    <source>
        <dbReference type="ARBA" id="ARBA00022980"/>
    </source>
</evidence>
<dbReference type="AlphaFoldDB" id="A0A9W8A463"/>
<gene>
    <name evidence="5" type="ORF">H4219_001737</name>
</gene>
<comment type="similarity">
    <text evidence="1">Belongs to the bacterial ribosomal protein bS21 family.</text>
</comment>
<dbReference type="GO" id="GO:0005840">
    <property type="term" value="C:ribosome"/>
    <property type="evidence" value="ECO:0007669"/>
    <property type="project" value="UniProtKB-KW"/>
</dbReference>
<dbReference type="EMBL" id="JANBPU010000021">
    <property type="protein sequence ID" value="KAJ1919828.1"/>
    <property type="molecule type" value="Genomic_DNA"/>
</dbReference>
<dbReference type="OrthoDB" id="2501249at2759"/>
<evidence type="ECO:0000256" key="4">
    <source>
        <dbReference type="SAM" id="MobiDB-lite"/>
    </source>
</evidence>
<name>A0A9W8A463_9FUNG</name>
<organism evidence="5 6">
    <name type="scientific">Mycoemilia scoparia</name>
    <dbReference type="NCBI Taxonomy" id="417184"/>
    <lineage>
        <taxon>Eukaryota</taxon>
        <taxon>Fungi</taxon>
        <taxon>Fungi incertae sedis</taxon>
        <taxon>Zoopagomycota</taxon>
        <taxon>Kickxellomycotina</taxon>
        <taxon>Kickxellomycetes</taxon>
        <taxon>Kickxellales</taxon>
        <taxon>Kickxellaceae</taxon>
        <taxon>Mycoemilia</taxon>
    </lineage>
</organism>
<evidence type="ECO:0000256" key="1">
    <source>
        <dbReference type="ARBA" id="ARBA00006640"/>
    </source>
</evidence>
<dbReference type="GO" id="GO:0006412">
    <property type="term" value="P:translation"/>
    <property type="evidence" value="ECO:0007669"/>
    <property type="project" value="InterPro"/>
</dbReference>
<reference evidence="5" key="1">
    <citation type="submission" date="2022-07" db="EMBL/GenBank/DDBJ databases">
        <title>Phylogenomic reconstructions and comparative analyses of Kickxellomycotina fungi.</title>
        <authorList>
            <person name="Reynolds N.K."/>
            <person name="Stajich J.E."/>
            <person name="Barry K."/>
            <person name="Grigoriev I.V."/>
            <person name="Crous P."/>
            <person name="Smith M.E."/>
        </authorList>
    </citation>
    <scope>NUCLEOTIDE SEQUENCE</scope>
    <source>
        <strain evidence="5">NBRC 100468</strain>
    </source>
</reference>
<keyword evidence="6" id="KW-1185">Reference proteome</keyword>
<keyword evidence="3" id="KW-0687">Ribonucleoprotein</keyword>
<feature type="compositionally biased region" description="Basic and acidic residues" evidence="4">
    <location>
        <begin position="58"/>
        <end position="67"/>
    </location>
</feature>
<evidence type="ECO:0000313" key="6">
    <source>
        <dbReference type="Proteomes" id="UP001150538"/>
    </source>
</evidence>
<dbReference type="GO" id="GO:1990904">
    <property type="term" value="C:ribonucleoprotein complex"/>
    <property type="evidence" value="ECO:0007669"/>
    <property type="project" value="UniProtKB-KW"/>
</dbReference>
<dbReference type="Proteomes" id="UP001150538">
    <property type="component" value="Unassembled WGS sequence"/>
</dbReference>
<comment type="caution">
    <text evidence="5">The sequence shown here is derived from an EMBL/GenBank/DDBJ whole genome shotgun (WGS) entry which is preliminary data.</text>
</comment>
<keyword evidence="2" id="KW-0689">Ribosomal protein</keyword>
<evidence type="ECO:0000313" key="5">
    <source>
        <dbReference type="EMBL" id="KAJ1919828.1"/>
    </source>
</evidence>
<proteinExistence type="inferred from homology"/>
<feature type="region of interest" description="Disordered" evidence="4">
    <location>
        <begin position="27"/>
        <end position="67"/>
    </location>
</feature>
<dbReference type="InterPro" id="IPR001911">
    <property type="entry name" value="Ribosomal_bS21"/>
</dbReference>
<dbReference type="InterPro" id="IPR038380">
    <property type="entry name" value="Ribosomal_bS21_sf"/>
</dbReference>
<accession>A0A9W8A463</accession>
<feature type="compositionally biased region" description="Low complexity" evidence="4">
    <location>
        <begin position="38"/>
        <end position="51"/>
    </location>
</feature>